<name>A0ABR7YJR4_9SPHI</name>
<keyword evidence="1" id="KW-0812">Transmembrane</keyword>
<keyword evidence="3" id="KW-1185">Reference proteome</keyword>
<dbReference type="RefSeq" id="WP_190992577.1">
    <property type="nucleotide sequence ID" value="NZ_JACOIK010000001.1"/>
</dbReference>
<comment type="caution">
    <text evidence="2">The sequence shown here is derived from an EMBL/GenBank/DDBJ whole genome shotgun (WGS) entry which is preliminary data.</text>
</comment>
<evidence type="ECO:0000313" key="2">
    <source>
        <dbReference type="EMBL" id="MBD1431567.1"/>
    </source>
</evidence>
<protein>
    <recommendedName>
        <fullName evidence="4">DUF4948 domain-containing protein</fullName>
    </recommendedName>
</protein>
<organism evidence="2 3">
    <name type="scientific">Sphingobacterium micropteri</name>
    <dbReference type="NCBI Taxonomy" id="2763501"/>
    <lineage>
        <taxon>Bacteria</taxon>
        <taxon>Pseudomonadati</taxon>
        <taxon>Bacteroidota</taxon>
        <taxon>Sphingobacteriia</taxon>
        <taxon>Sphingobacteriales</taxon>
        <taxon>Sphingobacteriaceae</taxon>
        <taxon>Sphingobacterium</taxon>
    </lineage>
</organism>
<evidence type="ECO:0008006" key="4">
    <source>
        <dbReference type="Google" id="ProtNLM"/>
    </source>
</evidence>
<keyword evidence="1" id="KW-0472">Membrane</keyword>
<evidence type="ECO:0000313" key="3">
    <source>
        <dbReference type="Proteomes" id="UP000602759"/>
    </source>
</evidence>
<proteinExistence type="predicted"/>
<dbReference type="Proteomes" id="UP000602759">
    <property type="component" value="Unassembled WGS sequence"/>
</dbReference>
<sequence>MDKYIRIFRQSISQSLIGRTHYIQIVAVMLFLFGLLLTSSCGSLPRTRPAGVERASDFHDFRIQRSRLGKIEIGMTIEEAEKHLSGFTKEEHDAVAFGFGGGSPAYLYSREGEIVLGLIPRLDTDSLLFIIAAHEKLRTTNGLNPKSTVSELIQKYPDFAVWYDEMNEWEYFQDEDNGWDFIFMTDKDTEIGEYMGFDKPAKPKNLGVKTDWITIR</sequence>
<feature type="transmembrane region" description="Helical" evidence="1">
    <location>
        <begin position="21"/>
        <end position="39"/>
    </location>
</feature>
<gene>
    <name evidence="2" type="ORF">H8B06_01915</name>
</gene>
<reference evidence="2 3" key="1">
    <citation type="submission" date="2020-08" db="EMBL/GenBank/DDBJ databases">
        <title>Sphingobacterium sp. DN00404 isolated from aquaculture water.</title>
        <authorList>
            <person name="Zhang M."/>
        </authorList>
    </citation>
    <scope>NUCLEOTIDE SEQUENCE [LARGE SCALE GENOMIC DNA]</scope>
    <source>
        <strain evidence="2 3">DN00404</strain>
    </source>
</reference>
<dbReference type="EMBL" id="JACOIK010000001">
    <property type="protein sequence ID" value="MBD1431567.1"/>
    <property type="molecule type" value="Genomic_DNA"/>
</dbReference>
<accession>A0ABR7YJR4</accession>
<keyword evidence="1" id="KW-1133">Transmembrane helix</keyword>
<evidence type="ECO:0000256" key="1">
    <source>
        <dbReference type="SAM" id="Phobius"/>
    </source>
</evidence>